<dbReference type="AlphaFoldDB" id="A0A3B0ZR88"/>
<organism evidence="1">
    <name type="scientific">hydrothermal vent metagenome</name>
    <dbReference type="NCBI Taxonomy" id="652676"/>
    <lineage>
        <taxon>unclassified sequences</taxon>
        <taxon>metagenomes</taxon>
        <taxon>ecological metagenomes</taxon>
    </lineage>
</organism>
<proteinExistence type="predicted"/>
<protein>
    <submittedName>
        <fullName evidence="1">Uncharacterized protein</fullName>
    </submittedName>
</protein>
<reference evidence="1" key="1">
    <citation type="submission" date="2018-06" db="EMBL/GenBank/DDBJ databases">
        <authorList>
            <person name="Zhirakovskaya E."/>
        </authorList>
    </citation>
    <scope>NUCLEOTIDE SEQUENCE</scope>
</reference>
<accession>A0A3B0ZR88</accession>
<dbReference type="EMBL" id="UOFL01000264">
    <property type="protein sequence ID" value="VAW83116.1"/>
    <property type="molecule type" value="Genomic_DNA"/>
</dbReference>
<sequence length="218" mass="24994">MSQREQSLLDSLAVQLQDSDAFTTDAILNEIEAAGAYQTPSHPDHVSYLKMRPMALARQMTLSGEDPQASGNDPDSSMLDNQRYTHELYEEETPLTFDDEDNEFETKRANIQKHLESLQKGEVAGVTEDDLPIFIETTQKQIIDMDVEQDMRVRGRESELDRMDKQENSWADEQVTRAAEMKKDFMAVRMKNVLPDDKAAYQKLADIEWSRMASDYGF</sequence>
<evidence type="ECO:0000313" key="1">
    <source>
        <dbReference type="EMBL" id="VAW83116.1"/>
    </source>
</evidence>
<name>A0A3B0ZR88_9ZZZZ</name>
<gene>
    <name evidence="1" type="ORF">MNBD_GAMMA12-2629</name>
</gene>